<dbReference type="UniPathway" id="UPA00047">
    <property type="reaction ID" value="UER00058"/>
</dbReference>
<evidence type="ECO:0000256" key="16">
    <source>
        <dbReference type="RuleBase" id="RU004516"/>
    </source>
</evidence>
<dbReference type="GO" id="GO:0009098">
    <property type="term" value="P:L-leucine biosynthetic process"/>
    <property type="evidence" value="ECO:0007669"/>
    <property type="project" value="UniProtKB-UniPathway"/>
</dbReference>
<dbReference type="GO" id="GO:0052655">
    <property type="term" value="F:L-valine-2-oxoglutarate transaminase activity"/>
    <property type="evidence" value="ECO:0007669"/>
    <property type="project" value="RHEA"/>
</dbReference>
<keyword evidence="10 16" id="KW-0663">Pyridoxal phosphate</keyword>
<dbReference type="InterPro" id="IPR018300">
    <property type="entry name" value="Aminotrans_IV_CS"/>
</dbReference>
<comment type="catalytic activity">
    <reaction evidence="12 17">
        <text>L-valine + 2-oxoglutarate = 3-methyl-2-oxobutanoate + L-glutamate</text>
        <dbReference type="Rhea" id="RHEA:24813"/>
        <dbReference type="ChEBI" id="CHEBI:11851"/>
        <dbReference type="ChEBI" id="CHEBI:16810"/>
        <dbReference type="ChEBI" id="CHEBI:29985"/>
        <dbReference type="ChEBI" id="CHEBI:57762"/>
        <dbReference type="EC" id="2.6.1.42"/>
    </reaction>
</comment>
<accession>A0A3D1JI95</accession>
<dbReference type="STRING" id="229919.GCA_001050195_02574"/>
<dbReference type="GO" id="GO:0052656">
    <property type="term" value="F:L-isoleucine-2-oxoglutarate transaminase activity"/>
    <property type="evidence" value="ECO:0007669"/>
    <property type="project" value="RHEA"/>
</dbReference>
<comment type="function">
    <text evidence="2 17">Acts on leucine, isoleucine and valine.</text>
</comment>
<dbReference type="RefSeq" id="WP_062194492.1">
    <property type="nucleotide sequence ID" value="NZ_DF967965.1"/>
</dbReference>
<dbReference type="InterPro" id="IPR043131">
    <property type="entry name" value="BCAT-like_N"/>
</dbReference>
<dbReference type="Gene3D" id="3.30.470.10">
    <property type="match status" value="1"/>
</dbReference>
<dbReference type="NCBIfam" id="TIGR01122">
    <property type="entry name" value="ilvE_I"/>
    <property type="match status" value="1"/>
</dbReference>
<sequence>MTPTSLIWMDGKLVDEAQATVPFLNTALHYGLGVFEGIRCYETDRGPAIFRLKEHMERLVNSAKILGFRNLPYTAEQLGQACKEVVKANGFKACYIRPLIYHHSPQRSMNIDAGEARVGIAAWEWGAYLGEEALEKGVRMHVASFTRHHPNVMMTKAKVTGNYASSSLAKTESVRLGFDEAVMLDPQGYVAECTGENLFIVRKGVIYTPGTWALLEGITRDALMTLARDLGYEVVETQLSRDHLYIADECFVCGTAAEVVPVTEIDFRVIGSGSMGPVTRALQKDFYAVVHGRHPRSAEWLDYVE</sequence>
<dbReference type="CDD" id="cd01557">
    <property type="entry name" value="BCAT_beta_family"/>
    <property type="match status" value="1"/>
</dbReference>
<dbReference type="OrthoDB" id="9805628at2"/>
<dbReference type="Gene3D" id="3.20.10.10">
    <property type="entry name" value="D-amino Acid Aminotransferase, subunit A, domain 2"/>
    <property type="match status" value="1"/>
</dbReference>
<dbReference type="InterPro" id="IPR043132">
    <property type="entry name" value="BCAT-like_C"/>
</dbReference>
<comment type="caution">
    <text evidence="18">The sequence shown here is derived from an EMBL/GenBank/DDBJ whole genome shotgun (WGS) entry which is preliminary data.</text>
</comment>
<evidence type="ECO:0000256" key="11">
    <source>
        <dbReference type="ARBA" id="ARBA00023304"/>
    </source>
</evidence>
<comment type="pathway">
    <text evidence="4 17">Amino-acid biosynthesis; L-valine biosynthesis; L-valine from pyruvate: step 4/4.</text>
</comment>
<proteinExistence type="inferred from homology"/>
<protein>
    <recommendedName>
        <fullName evidence="17">Branched-chain-amino-acid aminotransferase</fullName>
        <shortName evidence="17">BCAT</shortName>
        <ecNumber evidence="17">2.6.1.42</ecNumber>
    </recommendedName>
</protein>
<dbReference type="NCBIfam" id="NF005146">
    <property type="entry name" value="PRK06606.1"/>
    <property type="match status" value="1"/>
</dbReference>
<dbReference type="InterPro" id="IPR050571">
    <property type="entry name" value="Class-IV_PLP-Dep_Aminotrnsfr"/>
</dbReference>
<evidence type="ECO:0000256" key="6">
    <source>
        <dbReference type="ARBA" id="ARBA00009320"/>
    </source>
</evidence>
<dbReference type="UniPathway" id="UPA00048">
    <property type="reaction ID" value="UER00073"/>
</dbReference>
<evidence type="ECO:0000256" key="3">
    <source>
        <dbReference type="ARBA" id="ARBA00004824"/>
    </source>
</evidence>
<evidence type="ECO:0000256" key="10">
    <source>
        <dbReference type="ARBA" id="ARBA00022898"/>
    </source>
</evidence>
<dbReference type="InterPro" id="IPR001544">
    <property type="entry name" value="Aminotrans_IV"/>
</dbReference>
<evidence type="ECO:0000313" key="18">
    <source>
        <dbReference type="EMBL" id="HCE17957.1"/>
    </source>
</evidence>
<evidence type="ECO:0000256" key="15">
    <source>
        <dbReference type="RuleBase" id="RU004106"/>
    </source>
</evidence>
<evidence type="ECO:0000313" key="19">
    <source>
        <dbReference type="Proteomes" id="UP000264141"/>
    </source>
</evidence>
<comment type="catalytic activity">
    <reaction evidence="13 17">
        <text>L-isoleucine + 2-oxoglutarate = (S)-3-methyl-2-oxopentanoate + L-glutamate</text>
        <dbReference type="Rhea" id="RHEA:24801"/>
        <dbReference type="ChEBI" id="CHEBI:16810"/>
        <dbReference type="ChEBI" id="CHEBI:29985"/>
        <dbReference type="ChEBI" id="CHEBI:35146"/>
        <dbReference type="ChEBI" id="CHEBI:58045"/>
        <dbReference type="EC" id="2.6.1.42"/>
    </reaction>
</comment>
<dbReference type="InterPro" id="IPR005785">
    <property type="entry name" value="B_amino_transI"/>
</dbReference>
<evidence type="ECO:0000256" key="7">
    <source>
        <dbReference type="ARBA" id="ARBA00022576"/>
    </source>
</evidence>
<comment type="catalytic activity">
    <reaction evidence="14 17">
        <text>L-leucine + 2-oxoglutarate = 4-methyl-2-oxopentanoate + L-glutamate</text>
        <dbReference type="Rhea" id="RHEA:18321"/>
        <dbReference type="ChEBI" id="CHEBI:16810"/>
        <dbReference type="ChEBI" id="CHEBI:17865"/>
        <dbReference type="ChEBI" id="CHEBI:29985"/>
        <dbReference type="ChEBI" id="CHEBI:57427"/>
        <dbReference type="EC" id="2.6.1.42"/>
    </reaction>
</comment>
<keyword evidence="11 17" id="KW-0100">Branched-chain amino acid biosynthesis</keyword>
<comment type="pathway">
    <text evidence="3 17">Amino-acid biosynthesis; L-isoleucine biosynthesis; L-isoleucine from 2-oxobutanoate: step 4/4.</text>
</comment>
<dbReference type="InterPro" id="IPR033939">
    <property type="entry name" value="BCAT_family"/>
</dbReference>
<evidence type="ECO:0000256" key="14">
    <source>
        <dbReference type="ARBA" id="ARBA00049229"/>
    </source>
</evidence>
<dbReference type="Proteomes" id="UP000264141">
    <property type="component" value="Unassembled WGS sequence"/>
</dbReference>
<evidence type="ECO:0000256" key="12">
    <source>
        <dbReference type="ARBA" id="ARBA00048212"/>
    </source>
</evidence>
<evidence type="ECO:0000256" key="8">
    <source>
        <dbReference type="ARBA" id="ARBA00022605"/>
    </source>
</evidence>
<dbReference type="GO" id="GO:0006532">
    <property type="term" value="P:aspartate biosynthetic process"/>
    <property type="evidence" value="ECO:0007669"/>
    <property type="project" value="TreeGrafter"/>
</dbReference>
<name>A0A3D1JI95_9CHLR</name>
<evidence type="ECO:0000256" key="5">
    <source>
        <dbReference type="ARBA" id="ARBA00005072"/>
    </source>
</evidence>
<comment type="cofactor">
    <cofactor evidence="1 16">
        <name>pyridoxal 5'-phosphate</name>
        <dbReference type="ChEBI" id="CHEBI:597326"/>
    </cofactor>
</comment>
<evidence type="ECO:0000256" key="4">
    <source>
        <dbReference type="ARBA" id="ARBA00004931"/>
    </source>
</evidence>
<keyword evidence="9 17" id="KW-0808">Transferase</keyword>
<dbReference type="PROSITE" id="PS00770">
    <property type="entry name" value="AA_TRANSFER_CLASS_4"/>
    <property type="match status" value="1"/>
</dbReference>
<dbReference type="PANTHER" id="PTHR42743">
    <property type="entry name" value="AMINO-ACID AMINOTRANSFERASE"/>
    <property type="match status" value="1"/>
</dbReference>
<evidence type="ECO:0000256" key="17">
    <source>
        <dbReference type="RuleBase" id="RU364094"/>
    </source>
</evidence>
<comment type="pathway">
    <text evidence="5 17">Amino-acid biosynthesis; L-leucine biosynthesis; L-leucine from 3-methyl-2-oxobutanoate: step 4/4.</text>
</comment>
<dbReference type="GO" id="GO:0009097">
    <property type="term" value="P:isoleucine biosynthetic process"/>
    <property type="evidence" value="ECO:0007669"/>
    <property type="project" value="UniProtKB-UniPathway"/>
</dbReference>
<comment type="similarity">
    <text evidence="6 15">Belongs to the class-IV pyridoxal-phosphate-dependent aminotransferase family.</text>
</comment>
<dbReference type="SUPFAM" id="SSF56752">
    <property type="entry name" value="D-aminoacid aminotransferase-like PLP-dependent enzymes"/>
    <property type="match status" value="1"/>
</dbReference>
<dbReference type="PANTHER" id="PTHR42743:SF11">
    <property type="entry name" value="AMINODEOXYCHORISMATE LYASE"/>
    <property type="match status" value="1"/>
</dbReference>
<evidence type="ECO:0000256" key="13">
    <source>
        <dbReference type="ARBA" id="ARBA00048798"/>
    </source>
</evidence>
<evidence type="ECO:0000256" key="2">
    <source>
        <dbReference type="ARBA" id="ARBA00003109"/>
    </source>
</evidence>
<dbReference type="AlphaFoldDB" id="A0A3D1JI95"/>
<keyword evidence="7 17" id="KW-0032">Aminotransferase</keyword>
<dbReference type="Pfam" id="PF01063">
    <property type="entry name" value="Aminotran_4"/>
    <property type="match status" value="1"/>
</dbReference>
<dbReference type="GO" id="GO:0005829">
    <property type="term" value="C:cytosol"/>
    <property type="evidence" value="ECO:0007669"/>
    <property type="project" value="TreeGrafter"/>
</dbReference>
<dbReference type="GO" id="GO:0009099">
    <property type="term" value="P:L-valine biosynthetic process"/>
    <property type="evidence" value="ECO:0007669"/>
    <property type="project" value="UniProtKB-UniPathway"/>
</dbReference>
<reference evidence="18 19" key="1">
    <citation type="journal article" date="2018" name="Nat. Biotechnol.">
        <title>A standardized bacterial taxonomy based on genome phylogeny substantially revises the tree of life.</title>
        <authorList>
            <person name="Parks D.H."/>
            <person name="Chuvochina M."/>
            <person name="Waite D.W."/>
            <person name="Rinke C."/>
            <person name="Skarshewski A."/>
            <person name="Chaumeil P.A."/>
            <person name="Hugenholtz P."/>
        </authorList>
    </citation>
    <scope>NUCLEOTIDE SEQUENCE [LARGE SCALE GENOMIC DNA]</scope>
    <source>
        <strain evidence="18">UBA8781</strain>
    </source>
</reference>
<gene>
    <name evidence="17" type="primary">ilvE</name>
    <name evidence="18" type="ORF">DEQ80_08870</name>
</gene>
<dbReference type="FunFam" id="3.20.10.10:FF:000002">
    <property type="entry name" value="D-alanine aminotransferase"/>
    <property type="match status" value="1"/>
</dbReference>
<organism evidence="18 19">
    <name type="scientific">Anaerolinea thermolimosa</name>
    <dbReference type="NCBI Taxonomy" id="229919"/>
    <lineage>
        <taxon>Bacteria</taxon>
        <taxon>Bacillati</taxon>
        <taxon>Chloroflexota</taxon>
        <taxon>Anaerolineae</taxon>
        <taxon>Anaerolineales</taxon>
        <taxon>Anaerolineaceae</taxon>
        <taxon>Anaerolinea</taxon>
    </lineage>
</organism>
<keyword evidence="8 17" id="KW-0028">Amino-acid biosynthesis</keyword>
<dbReference type="EMBL" id="DPBP01000033">
    <property type="protein sequence ID" value="HCE17957.1"/>
    <property type="molecule type" value="Genomic_DNA"/>
</dbReference>
<dbReference type="EC" id="2.6.1.42" evidence="17"/>
<dbReference type="InterPro" id="IPR036038">
    <property type="entry name" value="Aminotransferase-like"/>
</dbReference>
<evidence type="ECO:0000256" key="9">
    <source>
        <dbReference type="ARBA" id="ARBA00022679"/>
    </source>
</evidence>
<dbReference type="GO" id="GO:0052654">
    <property type="term" value="F:L-leucine-2-oxoglutarate transaminase activity"/>
    <property type="evidence" value="ECO:0007669"/>
    <property type="project" value="RHEA"/>
</dbReference>
<evidence type="ECO:0000256" key="1">
    <source>
        <dbReference type="ARBA" id="ARBA00001933"/>
    </source>
</evidence>
<dbReference type="UniPathway" id="UPA00049">
    <property type="reaction ID" value="UER00062"/>
</dbReference>